<proteinExistence type="predicted"/>
<dbReference type="Proteomes" id="UP000198518">
    <property type="component" value="Unassembled WGS sequence"/>
</dbReference>
<reference evidence="2 3" key="1">
    <citation type="submission" date="2016-10" db="EMBL/GenBank/DDBJ databases">
        <authorList>
            <person name="de Groot N.N."/>
        </authorList>
    </citation>
    <scope>NUCLEOTIDE SEQUENCE [LARGE SCALE GENOMIC DNA]</scope>
    <source>
        <strain evidence="2 3">CGMCC 1.5337</strain>
    </source>
</reference>
<dbReference type="RefSeq" id="WP_089669786.1">
    <property type="nucleotide sequence ID" value="NZ_FOJA01000001.1"/>
</dbReference>
<sequence length="69" mass="8356">MPRSQFVPNRLLLLVLLLVVIPGYGLVTGQRSDPIVYSLVLGAVLWVWKWRWWWEPIRDFVDRRTHERR</sequence>
<dbReference type="STRING" id="355548.SAMN04487945_2530"/>
<dbReference type="AlphaFoldDB" id="A0A1I0QEC4"/>
<dbReference type="EMBL" id="FOJA01000001">
    <property type="protein sequence ID" value="SEW25431.1"/>
    <property type="molecule type" value="Genomic_DNA"/>
</dbReference>
<organism evidence="2 3">
    <name type="scientific">Halobacterium jilantaiense</name>
    <dbReference type="NCBI Taxonomy" id="355548"/>
    <lineage>
        <taxon>Archaea</taxon>
        <taxon>Methanobacteriati</taxon>
        <taxon>Methanobacteriota</taxon>
        <taxon>Stenosarchaea group</taxon>
        <taxon>Halobacteria</taxon>
        <taxon>Halobacteriales</taxon>
        <taxon>Halobacteriaceae</taxon>
        <taxon>Halobacterium</taxon>
    </lineage>
</organism>
<gene>
    <name evidence="2" type="ORF">SAMN04487945_2530</name>
</gene>
<protein>
    <submittedName>
        <fullName evidence="2">Uncharacterized protein</fullName>
    </submittedName>
</protein>
<evidence type="ECO:0000313" key="2">
    <source>
        <dbReference type="EMBL" id="SEW25431.1"/>
    </source>
</evidence>
<feature type="transmembrane region" description="Helical" evidence="1">
    <location>
        <begin position="35"/>
        <end position="54"/>
    </location>
</feature>
<keyword evidence="3" id="KW-1185">Reference proteome</keyword>
<keyword evidence="1" id="KW-1133">Transmembrane helix</keyword>
<evidence type="ECO:0000313" key="3">
    <source>
        <dbReference type="Proteomes" id="UP000198518"/>
    </source>
</evidence>
<accession>A0A1I0QEC4</accession>
<name>A0A1I0QEC4_9EURY</name>
<keyword evidence="1" id="KW-0812">Transmembrane</keyword>
<keyword evidence="1" id="KW-0472">Membrane</keyword>
<evidence type="ECO:0000256" key="1">
    <source>
        <dbReference type="SAM" id="Phobius"/>
    </source>
</evidence>